<keyword evidence="9" id="KW-0648">Protein biosynthesis</keyword>
<evidence type="ECO:0000256" key="1">
    <source>
        <dbReference type="ARBA" id="ARBA00004123"/>
    </source>
</evidence>
<evidence type="ECO:0000256" key="7">
    <source>
        <dbReference type="SAM" id="MobiDB-lite"/>
    </source>
</evidence>
<dbReference type="Proteomes" id="UP000189513">
    <property type="component" value="Unassembled WGS sequence"/>
</dbReference>
<dbReference type="EMBL" id="MPUK01000001">
    <property type="protein sequence ID" value="ONH69762.1"/>
    <property type="molecule type" value="Genomic_DNA"/>
</dbReference>
<dbReference type="OMA" id="NICISNF"/>
<keyword evidence="10" id="KW-1185">Reference proteome</keyword>
<evidence type="ECO:0000256" key="5">
    <source>
        <dbReference type="ARBA" id="ARBA00023163"/>
    </source>
</evidence>
<protein>
    <recommendedName>
        <fullName evidence="3">Transcription initiation factor TFIID subunit 8</fullName>
    </recommendedName>
</protein>
<evidence type="ECO:0000313" key="9">
    <source>
        <dbReference type="EMBL" id="ONH69762.1"/>
    </source>
</evidence>
<dbReference type="GO" id="GO:0005669">
    <property type="term" value="C:transcription factor TFIID complex"/>
    <property type="evidence" value="ECO:0007669"/>
    <property type="project" value="InterPro"/>
</dbReference>
<keyword evidence="6" id="KW-0539">Nucleus</keyword>
<dbReference type="PANTHER" id="PTHR46469:SF1">
    <property type="entry name" value="TRANSCRIPTION INITIATION FACTOR TFIID SUBUNIT 8"/>
    <property type="match status" value="1"/>
</dbReference>
<comment type="caution">
    <text evidence="9">The sequence shown here is derived from an EMBL/GenBank/DDBJ whole genome shotgun (WGS) entry which is preliminary data.</text>
</comment>
<keyword evidence="4" id="KW-0805">Transcription regulation</keyword>
<keyword evidence="9" id="KW-0396">Initiation factor</keyword>
<evidence type="ECO:0000256" key="4">
    <source>
        <dbReference type="ARBA" id="ARBA00023015"/>
    </source>
</evidence>
<feature type="region of interest" description="Disordered" evidence="7">
    <location>
        <begin position="243"/>
        <end position="273"/>
    </location>
</feature>
<evidence type="ECO:0000256" key="2">
    <source>
        <dbReference type="ARBA" id="ARBA00008767"/>
    </source>
</evidence>
<dbReference type="GO" id="GO:0003743">
    <property type="term" value="F:translation initiation factor activity"/>
    <property type="evidence" value="ECO:0007669"/>
    <property type="project" value="UniProtKB-KW"/>
</dbReference>
<dbReference type="CDD" id="cd00076">
    <property type="entry name" value="HFD_SF"/>
    <property type="match status" value="1"/>
</dbReference>
<dbReference type="InterPro" id="IPR019473">
    <property type="entry name" value="TFIID_su8_C"/>
</dbReference>
<dbReference type="STRING" id="36022.A0A1V2LD51"/>
<dbReference type="GO" id="GO:0006367">
    <property type="term" value="P:transcription initiation at RNA polymerase II promoter"/>
    <property type="evidence" value="ECO:0007669"/>
    <property type="project" value="TreeGrafter"/>
</dbReference>
<name>A0A1V2LD51_CYBFA</name>
<evidence type="ECO:0000256" key="6">
    <source>
        <dbReference type="ARBA" id="ARBA00023242"/>
    </source>
</evidence>
<feature type="compositionally biased region" description="Acidic residues" evidence="7">
    <location>
        <begin position="533"/>
        <end position="545"/>
    </location>
</feature>
<reference evidence="10" key="1">
    <citation type="journal article" date="2017" name="Genome Announc.">
        <title>Genome sequences of Cyberlindnera fabianii 65, Pichia kudriavzevii 129, and Saccharomyces cerevisiae 131 isolated from fermented masau fruits in Zimbabwe.</title>
        <authorList>
            <person name="van Rijswijck I.M.H."/>
            <person name="Derks M.F.L."/>
            <person name="Abee T."/>
            <person name="de Ridder D."/>
            <person name="Smid E.J."/>
        </authorList>
    </citation>
    <scope>NUCLEOTIDE SEQUENCE [LARGE SCALE GENOMIC DNA]</scope>
    <source>
        <strain evidence="10">65</strain>
    </source>
</reference>
<dbReference type="VEuPathDB" id="FungiDB:BON22_0327"/>
<dbReference type="PANTHER" id="PTHR46469">
    <property type="entry name" value="TRANSCRIPTION INITIATION FACTOR TFIID SUBUNIT 8"/>
    <property type="match status" value="1"/>
</dbReference>
<dbReference type="InterPro" id="IPR037818">
    <property type="entry name" value="TAF8"/>
</dbReference>
<accession>A0A1V2LD51</accession>
<proteinExistence type="inferred from homology"/>
<keyword evidence="5" id="KW-0804">Transcription</keyword>
<organism evidence="9 10">
    <name type="scientific">Cyberlindnera fabianii</name>
    <name type="common">Yeast</name>
    <name type="synonym">Hansenula fabianii</name>
    <dbReference type="NCBI Taxonomy" id="36022"/>
    <lineage>
        <taxon>Eukaryota</taxon>
        <taxon>Fungi</taxon>
        <taxon>Dikarya</taxon>
        <taxon>Ascomycota</taxon>
        <taxon>Saccharomycotina</taxon>
        <taxon>Saccharomycetes</taxon>
        <taxon>Phaffomycetales</taxon>
        <taxon>Phaffomycetaceae</taxon>
        <taxon>Cyberlindnera</taxon>
    </lineage>
</organism>
<comment type="similarity">
    <text evidence="2">Belongs to the TAF8 family.</text>
</comment>
<evidence type="ECO:0000259" key="8">
    <source>
        <dbReference type="Pfam" id="PF10406"/>
    </source>
</evidence>
<dbReference type="CDD" id="cd08049">
    <property type="entry name" value="TAF8"/>
    <property type="match status" value="1"/>
</dbReference>
<feature type="region of interest" description="Disordered" evidence="7">
    <location>
        <begin position="428"/>
        <end position="545"/>
    </location>
</feature>
<feature type="domain" description="Transcription factor TFIID subunit 8 C-terminal" evidence="8">
    <location>
        <begin position="188"/>
        <end position="235"/>
    </location>
</feature>
<feature type="region of interest" description="Disordered" evidence="7">
    <location>
        <begin position="1"/>
        <end position="31"/>
    </location>
</feature>
<gene>
    <name evidence="9" type="ORF">BON22_0327</name>
</gene>
<evidence type="ECO:0000256" key="3">
    <source>
        <dbReference type="ARBA" id="ARBA00017307"/>
    </source>
</evidence>
<feature type="compositionally biased region" description="Polar residues" evidence="7">
    <location>
        <begin position="500"/>
        <end position="517"/>
    </location>
</feature>
<comment type="subcellular location">
    <subcellularLocation>
        <location evidence="1">Nucleus</location>
    </subcellularLocation>
</comment>
<sequence>MSVEEVPDSKSTKAPPKVPSGSPVPRSAEGLIELETRKRTEGLNPMEIIAQRSIALHLHSLGIKFTPSALEQLFDLMELHLDTMLSDLQKVTQTQRRAKASPKDLRLLLKDYDMRTGTLEEEFEKTRKMPPEIIEQKIGLEKLAEEAKNEDNEAAIEPDSHNPAFVFFTHDESIVQLIPPTNKGNAAILPWLPQLPPDHTYRQTPNFTPRITDQKVVRSKLFEESKLGEKALDNLTAALNNIEEDESIGDADSLTPEQREETELGLSNGSTIEGSEPRVDYDIFDFRSEKFDMQLYAKARLQMLERRKKRKLEEEEEHRKKFDPVLTKAIIHLSPYAEDDEEYTGPSTEEILDRQFRKALHTFKSLKQRKLERQEQRKILAEEAKKKKEELAKQKATDFNSFENFENFENLENFENFGSFENSVQDDVVTFGGDIGDDRAPESEAEVTEVTKPTDGESESEAIGIEALEQNAQVVETAENSHNGDAEMADTENAEILGTRPTSTDATPVWDQTTESTADGPPEVHENTANGDVSDEDDVMFDEVF</sequence>
<feature type="compositionally biased region" description="Polar residues" evidence="7">
    <location>
        <begin position="470"/>
        <end position="483"/>
    </location>
</feature>
<dbReference type="Pfam" id="PF10406">
    <property type="entry name" value="TAF8_C"/>
    <property type="match status" value="1"/>
</dbReference>
<evidence type="ECO:0000313" key="10">
    <source>
        <dbReference type="Proteomes" id="UP000189513"/>
    </source>
</evidence>
<dbReference type="AlphaFoldDB" id="A0A1V2LD51"/>